<comment type="caution">
    <text evidence="1">The sequence shown here is derived from an EMBL/GenBank/DDBJ whole genome shotgun (WGS) entry which is preliminary data.</text>
</comment>
<proteinExistence type="predicted"/>
<evidence type="ECO:0000313" key="2">
    <source>
        <dbReference type="Proteomes" id="UP000632222"/>
    </source>
</evidence>
<dbReference type="EMBL" id="BMOD01000002">
    <property type="protein sequence ID" value="GGJ24218.1"/>
    <property type="molecule type" value="Genomic_DNA"/>
</dbReference>
<sequence>MLYRHGDVLIQSIEHLPAGAQERPGTILARGELTGHSHRIQDPATVQLWQLHGEIYIEVTAGLAHLIHEEHKTIPLPKGIYKSWMQREYTPQAIRRVLD</sequence>
<keyword evidence="2" id="KW-1185">Reference proteome</keyword>
<dbReference type="RefSeq" id="WP_189000205.1">
    <property type="nucleotide sequence ID" value="NZ_BMOD01000002.1"/>
</dbReference>
<protein>
    <submittedName>
        <fullName evidence="1">Uncharacterized protein</fullName>
    </submittedName>
</protein>
<name>A0ABQ2CVD4_9DEIO</name>
<dbReference type="Proteomes" id="UP000632222">
    <property type="component" value="Unassembled WGS sequence"/>
</dbReference>
<accession>A0ABQ2CVD4</accession>
<organism evidence="1 2">
    <name type="scientific">Deinococcus roseus</name>
    <dbReference type="NCBI Taxonomy" id="392414"/>
    <lineage>
        <taxon>Bacteria</taxon>
        <taxon>Thermotogati</taxon>
        <taxon>Deinococcota</taxon>
        <taxon>Deinococci</taxon>
        <taxon>Deinococcales</taxon>
        <taxon>Deinococcaceae</taxon>
        <taxon>Deinococcus</taxon>
    </lineage>
</organism>
<reference evidence="2" key="1">
    <citation type="journal article" date="2019" name="Int. J. Syst. Evol. Microbiol.">
        <title>The Global Catalogue of Microorganisms (GCM) 10K type strain sequencing project: providing services to taxonomists for standard genome sequencing and annotation.</title>
        <authorList>
            <consortium name="The Broad Institute Genomics Platform"/>
            <consortium name="The Broad Institute Genome Sequencing Center for Infectious Disease"/>
            <person name="Wu L."/>
            <person name="Ma J."/>
        </authorList>
    </citation>
    <scope>NUCLEOTIDE SEQUENCE [LARGE SCALE GENOMIC DNA]</scope>
    <source>
        <strain evidence="2">JCM 14370</strain>
    </source>
</reference>
<evidence type="ECO:0000313" key="1">
    <source>
        <dbReference type="EMBL" id="GGJ24218.1"/>
    </source>
</evidence>
<gene>
    <name evidence="1" type="ORF">GCM10008938_07950</name>
</gene>